<protein>
    <submittedName>
        <fullName evidence="1">Uncharacterized protein</fullName>
    </submittedName>
</protein>
<name>A0A6C0H8T8_9ZZZZ</name>
<accession>A0A6C0H8T8</accession>
<reference evidence="1" key="1">
    <citation type="journal article" date="2020" name="Nature">
        <title>Giant virus diversity and host interactions through global metagenomics.</title>
        <authorList>
            <person name="Schulz F."/>
            <person name="Roux S."/>
            <person name="Paez-Espino D."/>
            <person name="Jungbluth S."/>
            <person name="Walsh D.A."/>
            <person name="Denef V.J."/>
            <person name="McMahon K.D."/>
            <person name="Konstantinidis K.T."/>
            <person name="Eloe-Fadrosh E.A."/>
            <person name="Kyrpides N.C."/>
            <person name="Woyke T."/>
        </authorList>
    </citation>
    <scope>NUCLEOTIDE SEQUENCE</scope>
    <source>
        <strain evidence="1">GVMAG-M-3300023179-82</strain>
    </source>
</reference>
<proteinExistence type="predicted"/>
<dbReference type="EMBL" id="MN739908">
    <property type="protein sequence ID" value="QHT76929.1"/>
    <property type="molecule type" value="Genomic_DNA"/>
</dbReference>
<organism evidence="1">
    <name type="scientific">viral metagenome</name>
    <dbReference type="NCBI Taxonomy" id="1070528"/>
    <lineage>
        <taxon>unclassified sequences</taxon>
        <taxon>metagenomes</taxon>
        <taxon>organismal metagenomes</taxon>
    </lineage>
</organism>
<dbReference type="AlphaFoldDB" id="A0A6C0H8T8"/>
<sequence length="57" mass="6735">MFSIIAIFRKIIKYFNLEFKLISYFFKNFIISLKINEVPNIIINLIMFDESTAPGTN</sequence>
<evidence type="ECO:0000313" key="1">
    <source>
        <dbReference type="EMBL" id="QHT76929.1"/>
    </source>
</evidence>